<organism evidence="1 2">
    <name type="scientific">Hansschlegelia quercus</name>
    <dbReference type="NCBI Taxonomy" id="2528245"/>
    <lineage>
        <taxon>Bacteria</taxon>
        <taxon>Pseudomonadati</taxon>
        <taxon>Pseudomonadota</taxon>
        <taxon>Alphaproteobacteria</taxon>
        <taxon>Hyphomicrobiales</taxon>
        <taxon>Methylopilaceae</taxon>
        <taxon>Hansschlegelia</taxon>
    </lineage>
</organism>
<protein>
    <submittedName>
        <fullName evidence="1">Uncharacterized protein</fullName>
    </submittedName>
</protein>
<dbReference type="RefSeq" id="WP_131002143.1">
    <property type="nucleotide sequence ID" value="NZ_JBHSZR010000005.1"/>
</dbReference>
<accession>A0A4Q9GLX8</accession>
<evidence type="ECO:0000313" key="2">
    <source>
        <dbReference type="Proteomes" id="UP000291613"/>
    </source>
</evidence>
<evidence type="ECO:0000313" key="1">
    <source>
        <dbReference type="EMBL" id="TBN54431.1"/>
    </source>
</evidence>
<reference evidence="1 2" key="1">
    <citation type="submission" date="2019-02" db="EMBL/GenBank/DDBJ databases">
        <title>Hansschlegelia quercus sp. nov., a novel methylotrophic bacterium from buds of oak (Quercus robur L.).</title>
        <authorList>
            <person name="Agafonova N.V."/>
            <person name="Kaparullina E.N."/>
            <person name="Grouzdev D.S."/>
            <person name="Doronina N.V."/>
        </authorList>
    </citation>
    <scope>NUCLEOTIDE SEQUENCE [LARGE SCALE GENOMIC DNA]</scope>
    <source>
        <strain evidence="1 2">Dub</strain>
    </source>
</reference>
<comment type="caution">
    <text evidence="1">The sequence shown here is derived from an EMBL/GenBank/DDBJ whole genome shotgun (WGS) entry which is preliminary data.</text>
</comment>
<gene>
    <name evidence="1" type="ORF">EYR15_06255</name>
</gene>
<keyword evidence="2" id="KW-1185">Reference proteome</keyword>
<dbReference type="AlphaFoldDB" id="A0A4Q9GLX8"/>
<dbReference type="PROSITE" id="PS51257">
    <property type="entry name" value="PROKAR_LIPOPROTEIN"/>
    <property type="match status" value="1"/>
</dbReference>
<proteinExistence type="predicted"/>
<dbReference type="Proteomes" id="UP000291613">
    <property type="component" value="Unassembled WGS sequence"/>
</dbReference>
<sequence length="162" mass="18462">MIRFGVLNVFVPLALLGCLLGGVQLLGRPSVYEEDPYSRPSFDPNSKRCRAAAAYIIKTQFNSRREHLEEDVDDFARENPSYCRDGTVAGRFQTPGGRSYEYDGWTTPSYLDLLWSRGGWPIFVEYPEKWVEICERRGKNLSPGCDGLLVYATPFGEAYDWD</sequence>
<name>A0A4Q9GLX8_9HYPH</name>
<dbReference type="EMBL" id="SIUB01000002">
    <property type="protein sequence ID" value="TBN54431.1"/>
    <property type="molecule type" value="Genomic_DNA"/>
</dbReference>